<organism evidence="7 8">
    <name type="scientific">Streptomyces cacaoi</name>
    <dbReference type="NCBI Taxonomy" id="1898"/>
    <lineage>
        <taxon>Bacteria</taxon>
        <taxon>Bacillati</taxon>
        <taxon>Actinomycetota</taxon>
        <taxon>Actinomycetes</taxon>
        <taxon>Kitasatosporales</taxon>
        <taxon>Streptomycetaceae</taxon>
        <taxon>Streptomyces</taxon>
    </lineage>
</organism>
<dbReference type="PANTHER" id="PTHR30055:SF234">
    <property type="entry name" value="HTH-TYPE TRANSCRIPTIONAL REGULATOR BETI"/>
    <property type="match status" value="1"/>
</dbReference>
<dbReference type="InterPro" id="IPR001647">
    <property type="entry name" value="HTH_TetR"/>
</dbReference>
<name>A0A4Y3QW73_STRCI</name>
<comment type="caution">
    <text evidence="7">The sequence shown here is derived from an EMBL/GenBank/DDBJ whole genome shotgun (WGS) entry which is preliminary data.</text>
</comment>
<dbReference type="GO" id="GO:0000976">
    <property type="term" value="F:transcription cis-regulatory region binding"/>
    <property type="evidence" value="ECO:0007669"/>
    <property type="project" value="TreeGrafter"/>
</dbReference>
<dbReference type="InterPro" id="IPR050109">
    <property type="entry name" value="HTH-type_TetR-like_transc_reg"/>
</dbReference>
<evidence type="ECO:0000313" key="8">
    <source>
        <dbReference type="Proteomes" id="UP000319210"/>
    </source>
</evidence>
<feature type="DNA-binding region" description="H-T-H motif" evidence="4">
    <location>
        <begin position="48"/>
        <end position="67"/>
    </location>
</feature>
<protein>
    <recommendedName>
        <fullName evidence="6">HTH tetR-type domain-containing protein</fullName>
    </recommendedName>
</protein>
<sequence length="267" mass="28491">MGNDKPAGGQGEGGARLPLRERKKLRTRETLIDTALELFTARGFGGVTLDELCDTVETSKRTFFRHFTSKEDVAMAPTQDLWLAWLEELRAGTPDGRTLLDVLRDSLLAALERMRTAGAGPDRTGRDGAWAGRVLLSRQLAGRTPSMNAHGLRFCEETSHRALAVLDERFGLRTEDDPRPRLAVDMVVAAFHWAMESWVALAVAPGPADASQPTGTPDASGTPGGSGTAGAPRAVEAPGIDELAARTRAACAALPESLTLTVDGPRP</sequence>
<evidence type="ECO:0000256" key="1">
    <source>
        <dbReference type="ARBA" id="ARBA00023015"/>
    </source>
</evidence>
<keyword evidence="8" id="KW-1185">Reference proteome</keyword>
<evidence type="ECO:0000256" key="4">
    <source>
        <dbReference type="PROSITE-ProRule" id="PRU00335"/>
    </source>
</evidence>
<dbReference type="InterPro" id="IPR009057">
    <property type="entry name" value="Homeodomain-like_sf"/>
</dbReference>
<evidence type="ECO:0000313" key="7">
    <source>
        <dbReference type="EMBL" id="GEB49644.1"/>
    </source>
</evidence>
<dbReference type="PRINTS" id="PR00455">
    <property type="entry name" value="HTHTETR"/>
</dbReference>
<dbReference type="OrthoDB" id="3787664at2"/>
<keyword evidence="2 4" id="KW-0238">DNA-binding</keyword>
<proteinExistence type="predicted"/>
<dbReference type="SUPFAM" id="SSF46689">
    <property type="entry name" value="Homeodomain-like"/>
    <property type="match status" value="1"/>
</dbReference>
<dbReference type="EMBL" id="BJMM01000007">
    <property type="protein sequence ID" value="GEB49644.1"/>
    <property type="molecule type" value="Genomic_DNA"/>
</dbReference>
<evidence type="ECO:0000256" key="3">
    <source>
        <dbReference type="ARBA" id="ARBA00023163"/>
    </source>
</evidence>
<dbReference type="Pfam" id="PF00440">
    <property type="entry name" value="TetR_N"/>
    <property type="match status" value="1"/>
</dbReference>
<dbReference type="Gene3D" id="1.10.357.10">
    <property type="entry name" value="Tetracycline Repressor, domain 2"/>
    <property type="match status" value="1"/>
</dbReference>
<feature type="region of interest" description="Disordered" evidence="5">
    <location>
        <begin position="1"/>
        <end position="20"/>
    </location>
</feature>
<feature type="domain" description="HTH tetR-type" evidence="6">
    <location>
        <begin position="25"/>
        <end position="85"/>
    </location>
</feature>
<reference evidence="7 8" key="1">
    <citation type="submission" date="2019-06" db="EMBL/GenBank/DDBJ databases">
        <title>Whole genome shotgun sequence of Streptomyces cacaoi subsp. cacaoi NBRC 12748.</title>
        <authorList>
            <person name="Hosoyama A."/>
            <person name="Uohara A."/>
            <person name="Ohji S."/>
            <person name="Ichikawa N."/>
        </authorList>
    </citation>
    <scope>NUCLEOTIDE SEQUENCE [LARGE SCALE GENOMIC DNA]</scope>
    <source>
        <strain evidence="7 8">NBRC 12748</strain>
    </source>
</reference>
<accession>A0A4Y3QW73</accession>
<keyword evidence="3" id="KW-0804">Transcription</keyword>
<gene>
    <name evidence="7" type="ORF">SCA03_21950</name>
</gene>
<dbReference type="Proteomes" id="UP000319210">
    <property type="component" value="Unassembled WGS sequence"/>
</dbReference>
<dbReference type="GO" id="GO:0003700">
    <property type="term" value="F:DNA-binding transcription factor activity"/>
    <property type="evidence" value="ECO:0007669"/>
    <property type="project" value="TreeGrafter"/>
</dbReference>
<feature type="region of interest" description="Disordered" evidence="5">
    <location>
        <begin position="206"/>
        <end position="241"/>
    </location>
</feature>
<dbReference type="PROSITE" id="PS50977">
    <property type="entry name" value="HTH_TETR_2"/>
    <property type="match status" value="1"/>
</dbReference>
<evidence type="ECO:0000256" key="2">
    <source>
        <dbReference type="ARBA" id="ARBA00023125"/>
    </source>
</evidence>
<keyword evidence="1" id="KW-0805">Transcription regulation</keyword>
<dbReference type="PANTHER" id="PTHR30055">
    <property type="entry name" value="HTH-TYPE TRANSCRIPTIONAL REGULATOR RUTR"/>
    <property type="match status" value="1"/>
</dbReference>
<dbReference type="RefSeq" id="WP_051847096.1">
    <property type="nucleotide sequence ID" value="NZ_BJMM01000007.1"/>
</dbReference>
<dbReference type="AlphaFoldDB" id="A0A4Y3QW73"/>
<evidence type="ECO:0000259" key="6">
    <source>
        <dbReference type="PROSITE" id="PS50977"/>
    </source>
</evidence>
<evidence type="ECO:0000256" key="5">
    <source>
        <dbReference type="SAM" id="MobiDB-lite"/>
    </source>
</evidence>